<feature type="region of interest" description="Disordered" evidence="1">
    <location>
        <begin position="111"/>
        <end position="154"/>
    </location>
</feature>
<proteinExistence type="predicted"/>
<accession>A0ABW8HYL3</accession>
<evidence type="ECO:0000313" key="3">
    <source>
        <dbReference type="Proteomes" id="UP001618531"/>
    </source>
</evidence>
<protein>
    <submittedName>
        <fullName evidence="2">Uncharacterized protein</fullName>
    </submittedName>
</protein>
<dbReference type="Proteomes" id="UP001618531">
    <property type="component" value="Unassembled WGS sequence"/>
</dbReference>
<organism evidence="2 3">
    <name type="scientific">Paenibacillus illinoisensis</name>
    <dbReference type="NCBI Taxonomy" id="59845"/>
    <lineage>
        <taxon>Bacteria</taxon>
        <taxon>Bacillati</taxon>
        <taxon>Bacillota</taxon>
        <taxon>Bacilli</taxon>
        <taxon>Bacillales</taxon>
        <taxon>Paenibacillaceae</taxon>
        <taxon>Paenibacillus</taxon>
    </lineage>
</organism>
<name>A0ABW8HYL3_9BACL</name>
<reference evidence="2 3" key="1">
    <citation type="submission" date="2024-11" db="EMBL/GenBank/DDBJ databases">
        <title>Identification and Characterization of a Novel Fosfomycin Bacillithiol Transferase FosB8 in Paenibacillus illinoisensis.</title>
        <authorList>
            <person name="Lu W."/>
        </authorList>
    </citation>
    <scope>NUCLEOTIDE SEQUENCE [LARGE SCALE GENOMIC DNA]</scope>
    <source>
        <strain evidence="2 3">WP77</strain>
    </source>
</reference>
<feature type="compositionally biased region" description="Basic and acidic residues" evidence="1">
    <location>
        <begin position="78"/>
        <end position="95"/>
    </location>
</feature>
<dbReference type="EMBL" id="JBIYSL010000005">
    <property type="protein sequence ID" value="MFK0524787.1"/>
    <property type="molecule type" value="Genomic_DNA"/>
</dbReference>
<sequence length="154" mass="17411">MKYEKAEKNGVKRYVLALRIRALGWSAKTAIETPTTKKMKHGDWPDRAVANGINKSSYYRRVSEGLTPEEAATTPTKGRVDKNGNAKPSWKEMKGRAAQNNVSYSTYMRRLSAGETPEQAVSRPPMSQSEHMKRNIEAGKIKLIERKTRKDEIS</sequence>
<feature type="compositionally biased region" description="Basic and acidic residues" evidence="1">
    <location>
        <begin position="130"/>
        <end position="154"/>
    </location>
</feature>
<evidence type="ECO:0000313" key="2">
    <source>
        <dbReference type="EMBL" id="MFK0524787.1"/>
    </source>
</evidence>
<feature type="region of interest" description="Disordered" evidence="1">
    <location>
        <begin position="63"/>
        <end position="97"/>
    </location>
</feature>
<evidence type="ECO:0000256" key="1">
    <source>
        <dbReference type="SAM" id="MobiDB-lite"/>
    </source>
</evidence>
<gene>
    <name evidence="2" type="ORF">ACINKY_21540</name>
</gene>
<keyword evidence="3" id="KW-1185">Reference proteome</keyword>
<comment type="caution">
    <text evidence="2">The sequence shown here is derived from an EMBL/GenBank/DDBJ whole genome shotgun (WGS) entry which is preliminary data.</text>
</comment>